<sequence>MSSMPPSNQEEPRTRNPRYIPPREDHCPIEKLPPEVLVCIFELGTRGEENAEDWEVEEDDGDEEYEDVDEEDDLSLDMLIPGSFTLGKTNGADNTKEAAKAAVAGKTRNLPFQVRMSHVCRRWRELALQMPTLWTTLDFRERRPWQKSQEWLTRSKQSPLDIIIDRSLVNSSSDDDDDDGTGFSDVAAKEAQADLGFILNLITPHVSRWHTFELTVDMYDDMVLALKRLEQCPAHPGAPSLQSLALYVHEDYDDFESGSFDYSEQKKLFLPFGGHAPRLEKVELWGVHLDWTLLIPTSERSLLSLNFPPSVTTNLTELELAYHTKDVRPSYVDFVNIIRSSPKLISLKLADSGPAPRRKGSPEQPLFLPNLRHLSLGYFEEDYAISLLRLLYTPTLTSIALDFDEGDYTELVKELVGKMRLPDLLPGYFNVPTPQRQIFEDQTRLTNVTDLKLGGLPCAEASAYLFYSTCRNLKRLHLNTRFLPQTFFSVLTDDHHGLHLTSDMRISELVGVVGSRETPLCKQLEALTVTGVSGRDLVKFVKTRKMLGAPILELNVDKEDHMDYEEEAFDWLIRHVKSLNFVEFSDDEDDVVILDSDEEQEWEFDGEEMDDEDEENWNVHLHHNDVGGGEDYWVDGEDEYEAEDENENTGDDGSFE</sequence>
<feature type="region of interest" description="Disordered" evidence="1">
    <location>
        <begin position="1"/>
        <end position="27"/>
    </location>
</feature>
<dbReference type="AlphaFoldDB" id="A0A9Q5N9N2"/>
<dbReference type="Proteomes" id="UP000757232">
    <property type="component" value="Unassembled WGS sequence"/>
</dbReference>
<evidence type="ECO:0000313" key="3">
    <source>
        <dbReference type="Proteomes" id="UP000757232"/>
    </source>
</evidence>
<evidence type="ECO:0000313" key="2">
    <source>
        <dbReference type="EMBL" id="OCB89058.1"/>
    </source>
</evidence>
<dbReference type="Gene3D" id="1.20.1280.50">
    <property type="match status" value="1"/>
</dbReference>
<gene>
    <name evidence="2" type="ORF">A7U60_g3741</name>
</gene>
<dbReference type="Gene3D" id="3.80.10.10">
    <property type="entry name" value="Ribonuclease Inhibitor"/>
    <property type="match status" value="1"/>
</dbReference>
<dbReference type="OrthoDB" id="3341212at2759"/>
<protein>
    <recommendedName>
        <fullName evidence="4">F-box domain-containing protein</fullName>
    </recommendedName>
</protein>
<dbReference type="PANTHER" id="PTHR16134">
    <property type="entry name" value="F-BOX/TPR REPEAT PROTEIN POF3"/>
    <property type="match status" value="1"/>
</dbReference>
<keyword evidence="3" id="KW-1185">Reference proteome</keyword>
<feature type="region of interest" description="Disordered" evidence="1">
    <location>
        <begin position="605"/>
        <end position="656"/>
    </location>
</feature>
<evidence type="ECO:0000256" key="1">
    <source>
        <dbReference type="SAM" id="MobiDB-lite"/>
    </source>
</evidence>
<evidence type="ECO:0008006" key="4">
    <source>
        <dbReference type="Google" id="ProtNLM"/>
    </source>
</evidence>
<dbReference type="EMBL" id="LNZH02000165">
    <property type="protein sequence ID" value="OCB89058.1"/>
    <property type="molecule type" value="Genomic_DNA"/>
</dbReference>
<feature type="compositionally biased region" description="Acidic residues" evidence="1">
    <location>
        <begin position="632"/>
        <end position="656"/>
    </location>
</feature>
<comment type="caution">
    <text evidence="2">The sequence shown here is derived from an EMBL/GenBank/DDBJ whole genome shotgun (WGS) entry which is preliminary data.</text>
</comment>
<accession>A0A9Q5N9N2</accession>
<dbReference type="InterPro" id="IPR036047">
    <property type="entry name" value="F-box-like_dom_sf"/>
</dbReference>
<dbReference type="PANTHER" id="PTHR16134:SF119">
    <property type="entry name" value="AT02038P-RELATED"/>
    <property type="match status" value="1"/>
</dbReference>
<dbReference type="SUPFAM" id="SSF81383">
    <property type="entry name" value="F-box domain"/>
    <property type="match status" value="1"/>
</dbReference>
<name>A0A9Q5N9N2_SANBA</name>
<feature type="compositionally biased region" description="Acidic residues" evidence="1">
    <location>
        <begin position="605"/>
        <end position="616"/>
    </location>
</feature>
<dbReference type="SUPFAM" id="SSF52047">
    <property type="entry name" value="RNI-like"/>
    <property type="match status" value="1"/>
</dbReference>
<proteinExistence type="predicted"/>
<dbReference type="InterPro" id="IPR032675">
    <property type="entry name" value="LRR_dom_sf"/>
</dbReference>
<organism evidence="2 3">
    <name type="scientific">Sanghuangporus baumii</name>
    <name type="common">Phellinus baumii</name>
    <dbReference type="NCBI Taxonomy" id="108892"/>
    <lineage>
        <taxon>Eukaryota</taxon>
        <taxon>Fungi</taxon>
        <taxon>Dikarya</taxon>
        <taxon>Basidiomycota</taxon>
        <taxon>Agaricomycotina</taxon>
        <taxon>Agaricomycetes</taxon>
        <taxon>Hymenochaetales</taxon>
        <taxon>Hymenochaetaceae</taxon>
        <taxon>Sanghuangporus</taxon>
    </lineage>
</organism>
<reference evidence="2" key="1">
    <citation type="submission" date="2016-06" db="EMBL/GenBank/DDBJ databases">
        <title>Draft Genome sequence of the fungus Inonotus baumii.</title>
        <authorList>
            <person name="Zhu H."/>
            <person name="Lin W."/>
        </authorList>
    </citation>
    <scope>NUCLEOTIDE SEQUENCE</scope>
    <source>
        <strain evidence="2">821</strain>
    </source>
</reference>